<dbReference type="EMBL" id="DS235786">
    <property type="protein sequence ID" value="EEB17005.1"/>
    <property type="molecule type" value="Genomic_DNA"/>
</dbReference>
<dbReference type="OrthoDB" id="128536at2759"/>
<dbReference type="GO" id="GO:0046872">
    <property type="term" value="F:metal ion binding"/>
    <property type="evidence" value="ECO:0007669"/>
    <property type="project" value="UniProtKB-KW"/>
</dbReference>
<protein>
    <submittedName>
        <fullName evidence="5 6">Uncharacterized protein</fullName>
    </submittedName>
</protein>
<evidence type="ECO:0000256" key="3">
    <source>
        <dbReference type="ARBA" id="ARBA00022833"/>
    </source>
</evidence>
<keyword evidence="1" id="KW-0819">tRNA processing</keyword>
<evidence type="ECO:0000313" key="6">
    <source>
        <dbReference type="EnsemblMetazoa" id="PHUM450150-PA"/>
    </source>
</evidence>
<keyword evidence="7" id="KW-1185">Reference proteome</keyword>
<evidence type="ECO:0000256" key="2">
    <source>
        <dbReference type="ARBA" id="ARBA00022723"/>
    </source>
</evidence>
<dbReference type="HOGENOM" id="CLU_1490740_0_0_1"/>
<dbReference type="GO" id="GO:0008033">
    <property type="term" value="P:tRNA processing"/>
    <property type="evidence" value="ECO:0007669"/>
    <property type="project" value="UniProtKB-KW"/>
</dbReference>
<dbReference type="eggNOG" id="KOG4394">
    <property type="taxonomic scope" value="Eukaryota"/>
</dbReference>
<keyword evidence="2" id="KW-0479">Metal-binding</keyword>
<dbReference type="EnsemblMetazoa" id="PHUM450150-RA">
    <property type="protein sequence ID" value="PHUM450150-PA"/>
    <property type="gene ID" value="PHUM450150"/>
</dbReference>
<dbReference type="GO" id="GO:0005655">
    <property type="term" value="C:nucleolar ribonuclease P complex"/>
    <property type="evidence" value="ECO:0007669"/>
    <property type="project" value="TreeGrafter"/>
</dbReference>
<dbReference type="PANTHER" id="PTHR14742">
    <property type="entry name" value="RIBONUCLEASE P SUBUNIT P21"/>
    <property type="match status" value="1"/>
</dbReference>
<accession>E0VUE9</accession>
<dbReference type="GeneID" id="8230025"/>
<dbReference type="Proteomes" id="UP000009046">
    <property type="component" value="Unassembled WGS sequence"/>
</dbReference>
<dbReference type="EMBL" id="AAZO01005488">
    <property type="status" value="NOT_ANNOTATED_CDS"/>
    <property type="molecule type" value="Genomic_DNA"/>
</dbReference>
<sequence length="181" mass="21225">MTLRSLFSYEILEKGKRGETPSNSFFRMNFLYQAAHLMSAHKNNSRLGNYYGKVLKEISNKMVEKLHPDIKRTMCSVCHSNLTSNSNALNVQLKPHPKKKKKRALKSSTKLDIKKKMRQNIIDNKKDGVSLNCKNVYKSKIDKKKKKANFLKYKCKLCCFSKNYVMHPDYKLWIHKHLIIN</sequence>
<dbReference type="VEuPathDB" id="VectorBase:PHUM450150"/>
<reference evidence="5" key="2">
    <citation type="submission" date="2007-04" db="EMBL/GenBank/DDBJ databases">
        <title>The genome of the human body louse.</title>
        <authorList>
            <consortium name="The Human Body Louse Genome Consortium"/>
            <person name="Kirkness E."/>
            <person name="Walenz B."/>
            <person name="Hass B."/>
            <person name="Bruggner R."/>
            <person name="Strausberg R."/>
        </authorList>
    </citation>
    <scope>NUCLEOTIDE SEQUENCE</scope>
    <source>
        <strain evidence="5">USDA</strain>
    </source>
</reference>
<keyword evidence="3" id="KW-0862">Zinc</keyword>
<dbReference type="AlphaFoldDB" id="E0VUE9"/>
<organism>
    <name type="scientific">Pediculus humanus subsp. corporis</name>
    <name type="common">Body louse</name>
    <dbReference type="NCBI Taxonomy" id="121224"/>
    <lineage>
        <taxon>Eukaryota</taxon>
        <taxon>Metazoa</taxon>
        <taxon>Ecdysozoa</taxon>
        <taxon>Arthropoda</taxon>
        <taxon>Hexapoda</taxon>
        <taxon>Insecta</taxon>
        <taxon>Pterygota</taxon>
        <taxon>Neoptera</taxon>
        <taxon>Paraneoptera</taxon>
        <taxon>Psocodea</taxon>
        <taxon>Troctomorpha</taxon>
        <taxon>Phthiraptera</taxon>
        <taxon>Anoplura</taxon>
        <taxon>Pediculidae</taxon>
        <taxon>Pediculus</taxon>
    </lineage>
</organism>
<dbReference type="FunCoup" id="E0VUE9">
    <property type="interactions" value="5"/>
</dbReference>
<dbReference type="PANTHER" id="PTHR14742:SF0">
    <property type="entry name" value="RIBONUCLEASE P PROTEIN SUBUNIT P21"/>
    <property type="match status" value="1"/>
</dbReference>
<dbReference type="CTD" id="8230025"/>
<name>E0VUE9_PEDHC</name>
<evidence type="ECO:0000313" key="7">
    <source>
        <dbReference type="Proteomes" id="UP000009046"/>
    </source>
</evidence>
<comment type="similarity">
    <text evidence="4">Belongs to the eukaryotic/archaeal RNase P protein component 4 family.</text>
</comment>
<dbReference type="InParanoid" id="E0VUE9"/>
<dbReference type="Pfam" id="PF04032">
    <property type="entry name" value="Rpr2"/>
    <property type="match status" value="1"/>
</dbReference>
<proteinExistence type="inferred from homology"/>
<evidence type="ECO:0000256" key="4">
    <source>
        <dbReference type="ARBA" id="ARBA00038402"/>
    </source>
</evidence>
<dbReference type="KEGG" id="phu:Phum_PHUM450150"/>
<reference evidence="6" key="3">
    <citation type="submission" date="2020-05" db="UniProtKB">
        <authorList>
            <consortium name="EnsemblMetazoa"/>
        </authorList>
    </citation>
    <scope>IDENTIFICATION</scope>
    <source>
        <strain evidence="6">USDA</strain>
    </source>
</reference>
<dbReference type="STRING" id="121224.E0VUE9"/>
<dbReference type="RefSeq" id="XP_002429743.1">
    <property type="nucleotide sequence ID" value="XM_002429698.1"/>
</dbReference>
<reference evidence="5" key="1">
    <citation type="submission" date="2007-04" db="EMBL/GenBank/DDBJ databases">
        <title>Annotation of Pediculus humanus corporis strain USDA.</title>
        <authorList>
            <person name="Kirkness E."/>
            <person name="Hannick L."/>
            <person name="Hass B."/>
            <person name="Bruggner R."/>
            <person name="Lawson D."/>
            <person name="Bidwell S."/>
            <person name="Joardar V."/>
            <person name="Caler E."/>
            <person name="Walenz B."/>
            <person name="Inman J."/>
            <person name="Schobel S."/>
            <person name="Galinsky K."/>
            <person name="Amedeo P."/>
            <person name="Strausberg R."/>
        </authorList>
    </citation>
    <scope>NUCLEOTIDE SEQUENCE</scope>
    <source>
        <strain evidence="5">USDA</strain>
    </source>
</reference>
<evidence type="ECO:0000256" key="1">
    <source>
        <dbReference type="ARBA" id="ARBA00022694"/>
    </source>
</evidence>
<dbReference type="InterPro" id="IPR007175">
    <property type="entry name" value="Rpr2/Snm1/Rpp21"/>
</dbReference>
<gene>
    <name evidence="6" type="primary">8230025</name>
    <name evidence="5" type="ORF">Phum_PHUM450150</name>
</gene>
<evidence type="ECO:0000313" key="5">
    <source>
        <dbReference type="EMBL" id="EEB17005.1"/>
    </source>
</evidence>